<keyword evidence="1" id="KW-0433">Leucine-rich repeat</keyword>
<keyword evidence="4" id="KW-1185">Reference proteome</keyword>
<dbReference type="FunFam" id="3.80.10.10:FF:000383">
    <property type="entry name" value="Leucine-rich repeat receptor protein kinase EMS1"/>
    <property type="match status" value="1"/>
</dbReference>
<evidence type="ECO:0000313" key="4">
    <source>
        <dbReference type="Proteomes" id="UP000324705"/>
    </source>
</evidence>
<dbReference type="InterPro" id="IPR052941">
    <property type="entry name" value="StomDev_PlantInt_Reg"/>
</dbReference>
<reference evidence="3 4" key="1">
    <citation type="submission" date="2017-09" db="EMBL/GenBank/DDBJ databases">
        <authorList>
            <consortium name="International Durum Wheat Genome Sequencing Consortium (IDWGSC)"/>
            <person name="Milanesi L."/>
        </authorList>
    </citation>
    <scope>NUCLEOTIDE SEQUENCE [LARGE SCALE GENOMIC DNA]</scope>
    <source>
        <strain evidence="4">cv. Svevo</strain>
    </source>
</reference>
<gene>
    <name evidence="3" type="ORF">TRITD_7Av1G005900</name>
</gene>
<organism evidence="3 4">
    <name type="scientific">Triticum turgidum subsp. durum</name>
    <name type="common">Durum wheat</name>
    <name type="synonym">Triticum durum</name>
    <dbReference type="NCBI Taxonomy" id="4567"/>
    <lineage>
        <taxon>Eukaryota</taxon>
        <taxon>Viridiplantae</taxon>
        <taxon>Streptophyta</taxon>
        <taxon>Embryophyta</taxon>
        <taxon>Tracheophyta</taxon>
        <taxon>Spermatophyta</taxon>
        <taxon>Magnoliopsida</taxon>
        <taxon>Liliopsida</taxon>
        <taxon>Poales</taxon>
        <taxon>Poaceae</taxon>
        <taxon>BOP clade</taxon>
        <taxon>Pooideae</taxon>
        <taxon>Triticodae</taxon>
        <taxon>Triticeae</taxon>
        <taxon>Triticinae</taxon>
        <taxon>Triticum</taxon>
    </lineage>
</organism>
<dbReference type="Proteomes" id="UP000324705">
    <property type="component" value="Chromosome 7A"/>
</dbReference>
<dbReference type="Pfam" id="PF00560">
    <property type="entry name" value="LRR_1"/>
    <property type="match status" value="3"/>
</dbReference>
<dbReference type="InterPro" id="IPR001611">
    <property type="entry name" value="Leu-rich_rpt"/>
</dbReference>
<proteinExistence type="predicted"/>
<dbReference type="Gramene" id="TRITD7Av1G005900.3">
    <property type="protein sequence ID" value="TRITD7Av1G005900.3"/>
    <property type="gene ID" value="TRITD7Av1G005900"/>
</dbReference>
<dbReference type="SUPFAM" id="SSF52058">
    <property type="entry name" value="L domain-like"/>
    <property type="match status" value="1"/>
</dbReference>
<dbReference type="PANTHER" id="PTHR48004:SF58">
    <property type="entry name" value="OS01G0162200 PROTEIN"/>
    <property type="match status" value="1"/>
</dbReference>
<keyword evidence="2" id="KW-0677">Repeat</keyword>
<protein>
    <submittedName>
        <fullName evidence="3">Uncharacterized protein</fullName>
    </submittedName>
</protein>
<dbReference type="EMBL" id="LT934123">
    <property type="protein sequence ID" value="VAI68685.1"/>
    <property type="molecule type" value="Genomic_DNA"/>
</dbReference>
<evidence type="ECO:0000256" key="1">
    <source>
        <dbReference type="ARBA" id="ARBA00022614"/>
    </source>
</evidence>
<evidence type="ECO:0000256" key="2">
    <source>
        <dbReference type="ARBA" id="ARBA00022737"/>
    </source>
</evidence>
<dbReference type="PANTHER" id="PTHR48004">
    <property type="entry name" value="OS01G0149700 PROTEIN"/>
    <property type="match status" value="1"/>
</dbReference>
<name>A0A9R0YZR1_TRITD</name>
<dbReference type="AlphaFoldDB" id="A0A9R0YZR1"/>
<sequence length="183" mass="19707">MLPNLRDLRLFENRLSGELPPELGKHSPLTNLEVSSNNLSGPLPESLCANGMLQDIVVSNNSMSGELPKSLVDCVLLNNLMISSNSFHGEFPEKIWSLPKLTTLVIESNGFTGALPAELSENISQIDIGNNKFSGFLPTSGTGLLVFKAANNLLFGELPADMSKFANLTRLVLRGNQLTGSIP</sequence>
<evidence type="ECO:0000313" key="3">
    <source>
        <dbReference type="EMBL" id="VAI68685.1"/>
    </source>
</evidence>
<dbReference type="Gene3D" id="3.80.10.10">
    <property type="entry name" value="Ribonuclease Inhibitor"/>
    <property type="match status" value="1"/>
</dbReference>
<dbReference type="InterPro" id="IPR032675">
    <property type="entry name" value="LRR_dom_sf"/>
</dbReference>
<accession>A0A9R0YZR1</accession>